<evidence type="ECO:0000313" key="5">
    <source>
        <dbReference type="Proteomes" id="UP000231134"/>
    </source>
</evidence>
<accession>A0A2M9A795</accession>
<evidence type="ECO:0000256" key="2">
    <source>
        <dbReference type="ARBA" id="ARBA00023125"/>
    </source>
</evidence>
<sequence length="117" mass="12615">MANVTKQDLIQDVTSATGFVKNKVRVVVEQFLDLVGESLAEGNSIEIRGFGTFVNKERKARPARNPKTGETVYLQQRTIPTFKFSADIKAAIAKTAKAATAQAELSEVGSATVQSTL</sequence>
<dbReference type="PRINTS" id="PR01727">
    <property type="entry name" value="DNABINDINGHU"/>
</dbReference>
<dbReference type="GO" id="GO:0003677">
    <property type="term" value="F:DNA binding"/>
    <property type="evidence" value="ECO:0007669"/>
    <property type="project" value="UniProtKB-KW"/>
</dbReference>
<dbReference type="RefSeq" id="WP_100426792.1">
    <property type="nucleotide sequence ID" value="NZ_JAQXKX010000020.1"/>
</dbReference>
<dbReference type="GO" id="GO:0005829">
    <property type="term" value="C:cytosol"/>
    <property type="evidence" value="ECO:0007669"/>
    <property type="project" value="TreeGrafter"/>
</dbReference>
<keyword evidence="2 4" id="KW-0238">DNA-binding</keyword>
<comment type="caution">
    <text evidence="4">The sequence shown here is derived from an EMBL/GenBank/DDBJ whole genome shotgun (WGS) entry which is preliminary data.</text>
</comment>
<dbReference type="SMART" id="SM00411">
    <property type="entry name" value="BHL"/>
    <property type="match status" value="1"/>
</dbReference>
<dbReference type="InterPro" id="IPR000119">
    <property type="entry name" value="Hist_DNA-bd"/>
</dbReference>
<dbReference type="SUPFAM" id="SSF47729">
    <property type="entry name" value="IHF-like DNA-binding proteins"/>
    <property type="match status" value="1"/>
</dbReference>
<dbReference type="InterPro" id="IPR020816">
    <property type="entry name" value="Histone-like_DNA-bd_CS"/>
</dbReference>
<dbReference type="EMBL" id="PGEX01000001">
    <property type="protein sequence ID" value="PJJ41579.1"/>
    <property type="molecule type" value="Genomic_DNA"/>
</dbReference>
<dbReference type="PROSITE" id="PS00045">
    <property type="entry name" value="HISTONE_LIKE"/>
    <property type="match status" value="1"/>
</dbReference>
<proteinExistence type="inferred from homology"/>
<dbReference type="AlphaFoldDB" id="A0A2M9A795"/>
<gene>
    <name evidence="4" type="ORF">BGX16_1562</name>
</gene>
<evidence type="ECO:0000256" key="1">
    <source>
        <dbReference type="ARBA" id="ARBA00010529"/>
    </source>
</evidence>
<name>A0A2M9A795_9BACT</name>
<evidence type="ECO:0000313" key="4">
    <source>
        <dbReference type="EMBL" id="PJJ41579.1"/>
    </source>
</evidence>
<dbReference type="GO" id="GO:0030527">
    <property type="term" value="F:structural constituent of chromatin"/>
    <property type="evidence" value="ECO:0007669"/>
    <property type="project" value="InterPro"/>
</dbReference>
<evidence type="ECO:0000256" key="3">
    <source>
        <dbReference type="RuleBase" id="RU003939"/>
    </source>
</evidence>
<organism evidence="4 5">
    <name type="scientific">Hallerella succinigenes</name>
    <dbReference type="NCBI Taxonomy" id="1896222"/>
    <lineage>
        <taxon>Bacteria</taxon>
        <taxon>Pseudomonadati</taxon>
        <taxon>Fibrobacterota</taxon>
        <taxon>Fibrobacteria</taxon>
        <taxon>Fibrobacterales</taxon>
        <taxon>Fibrobacteraceae</taxon>
        <taxon>Hallerella</taxon>
    </lineage>
</organism>
<dbReference type="CDD" id="cd13836">
    <property type="entry name" value="IHF_B"/>
    <property type="match status" value="1"/>
</dbReference>
<dbReference type="Pfam" id="PF00216">
    <property type="entry name" value="Bac_DNA_binding"/>
    <property type="match status" value="1"/>
</dbReference>
<keyword evidence="5" id="KW-1185">Reference proteome</keyword>
<reference evidence="4 5" key="1">
    <citation type="submission" date="2017-11" db="EMBL/GenBank/DDBJ databases">
        <title>Animal gut microbial communities from fecal samples from Wisconsin, USA.</title>
        <authorList>
            <person name="Neumann A."/>
        </authorList>
    </citation>
    <scope>NUCLEOTIDE SEQUENCE [LARGE SCALE GENOMIC DNA]</scope>
    <source>
        <strain evidence="4 5">UWS3</strain>
    </source>
</reference>
<dbReference type="PANTHER" id="PTHR33175">
    <property type="entry name" value="DNA-BINDING PROTEIN HU"/>
    <property type="match status" value="1"/>
</dbReference>
<comment type="similarity">
    <text evidence="1 3">Belongs to the bacterial histone-like protein family.</text>
</comment>
<dbReference type="Gene3D" id="4.10.520.10">
    <property type="entry name" value="IHF-like DNA-binding proteins"/>
    <property type="match status" value="1"/>
</dbReference>
<dbReference type="OrthoDB" id="9799835at2"/>
<dbReference type="Proteomes" id="UP000231134">
    <property type="component" value="Unassembled WGS sequence"/>
</dbReference>
<protein>
    <submittedName>
        <fullName evidence="4">DNA-binding protein HU-beta/integration host factor subunit beta</fullName>
    </submittedName>
</protein>
<dbReference type="InterPro" id="IPR010992">
    <property type="entry name" value="IHF-like_DNA-bd_dom_sf"/>
</dbReference>
<dbReference type="PANTHER" id="PTHR33175:SF2">
    <property type="entry name" value="INTEGRATION HOST FACTOR SUBUNIT ALPHA"/>
    <property type="match status" value="1"/>
</dbReference>